<feature type="region of interest" description="Disordered" evidence="1">
    <location>
        <begin position="1"/>
        <end position="29"/>
    </location>
</feature>
<dbReference type="AlphaFoldDB" id="A0AAU9J1C5"/>
<protein>
    <submittedName>
        <fullName evidence="2">Uncharacterized protein</fullName>
    </submittedName>
</protein>
<sequence length="72" mass="8090">MNTPSYCTPLASRKSQSRTRVPLSPLPPDFSPVVCTKPRDFEKENTYLATPPTASSFESPFSDMDSPYFTLR</sequence>
<organism evidence="2 3">
    <name type="scientific">Blepharisma stoltei</name>
    <dbReference type="NCBI Taxonomy" id="1481888"/>
    <lineage>
        <taxon>Eukaryota</taxon>
        <taxon>Sar</taxon>
        <taxon>Alveolata</taxon>
        <taxon>Ciliophora</taxon>
        <taxon>Postciliodesmatophora</taxon>
        <taxon>Heterotrichea</taxon>
        <taxon>Heterotrichida</taxon>
        <taxon>Blepharismidae</taxon>
        <taxon>Blepharisma</taxon>
    </lineage>
</organism>
<name>A0AAU9J1C5_9CILI</name>
<gene>
    <name evidence="2" type="ORF">BSTOLATCC_MIC27550</name>
</gene>
<evidence type="ECO:0000256" key="1">
    <source>
        <dbReference type="SAM" id="MobiDB-lite"/>
    </source>
</evidence>
<reference evidence="2" key="1">
    <citation type="submission" date="2021-09" db="EMBL/GenBank/DDBJ databases">
        <authorList>
            <consortium name="AG Swart"/>
            <person name="Singh M."/>
            <person name="Singh A."/>
            <person name="Seah K."/>
            <person name="Emmerich C."/>
        </authorList>
    </citation>
    <scope>NUCLEOTIDE SEQUENCE</scope>
    <source>
        <strain evidence="2">ATCC30299</strain>
    </source>
</reference>
<dbReference type="Proteomes" id="UP001162131">
    <property type="component" value="Unassembled WGS sequence"/>
</dbReference>
<comment type="caution">
    <text evidence="2">The sequence shown here is derived from an EMBL/GenBank/DDBJ whole genome shotgun (WGS) entry which is preliminary data.</text>
</comment>
<evidence type="ECO:0000313" key="3">
    <source>
        <dbReference type="Proteomes" id="UP001162131"/>
    </source>
</evidence>
<evidence type="ECO:0000313" key="2">
    <source>
        <dbReference type="EMBL" id="CAG9320978.1"/>
    </source>
</evidence>
<keyword evidence="3" id="KW-1185">Reference proteome</keyword>
<accession>A0AAU9J1C5</accession>
<proteinExistence type="predicted"/>
<dbReference type="EMBL" id="CAJZBQ010000027">
    <property type="protein sequence ID" value="CAG9320978.1"/>
    <property type="molecule type" value="Genomic_DNA"/>
</dbReference>